<dbReference type="PIRSF" id="PIRSF029347">
    <property type="entry name" value="RecF"/>
    <property type="match status" value="1"/>
</dbReference>
<reference key="1">
    <citation type="submission" date="2010-11" db="EMBL/GenBank/DDBJ databases">
        <title>The complete sequence of chromosome of Isophaera pallida ATCC 43644.</title>
        <authorList>
            <consortium name="US DOE Joint Genome Institute (JGI-PGF)"/>
            <person name="Lucas S."/>
            <person name="Copeland A."/>
            <person name="Lapidus A."/>
            <person name="Bruce D."/>
            <person name="Goodwin L."/>
            <person name="Pitluck S."/>
            <person name="Kyrpides N."/>
            <person name="Mavromatis K."/>
            <person name="Pagani I."/>
            <person name="Ivanova N."/>
            <person name="Saunders E."/>
            <person name="Brettin T."/>
            <person name="Detter J.C."/>
            <person name="Han C."/>
            <person name="Tapia R."/>
            <person name="Land M."/>
            <person name="Hauser L."/>
            <person name="Markowitz V."/>
            <person name="Cheng J.-F."/>
            <person name="Hugenholtz P."/>
            <person name="Woyke T."/>
            <person name="Wu D."/>
            <person name="Eisen J.A."/>
        </authorList>
    </citation>
    <scope>NUCLEOTIDE SEQUENCE</scope>
    <source>
        <strain>ATCC 43644</strain>
    </source>
</reference>
<dbReference type="PANTHER" id="PTHR40396">
    <property type="entry name" value="ATPASE-LIKE PROTEIN"/>
    <property type="match status" value="1"/>
</dbReference>
<dbReference type="InterPro" id="IPR003959">
    <property type="entry name" value="ATPase_AAA_core"/>
</dbReference>
<dbReference type="Pfam" id="PF13304">
    <property type="entry name" value="AAA_21"/>
    <property type="match status" value="1"/>
</dbReference>
<dbReference type="InterPro" id="IPR014555">
    <property type="entry name" value="RecF-like"/>
</dbReference>
<dbReference type="KEGG" id="ipa:Isop_1757"/>
<dbReference type="STRING" id="575540.Isop_1757"/>
<gene>
    <name evidence="2" type="ordered locus">Isop_1757</name>
</gene>
<proteinExistence type="predicted"/>
<feature type="domain" description="ATPase AAA-type core" evidence="1">
    <location>
        <begin position="30"/>
        <end position="331"/>
    </location>
</feature>
<dbReference type="RefSeq" id="WP_013564628.1">
    <property type="nucleotide sequence ID" value="NC_014962.1"/>
</dbReference>
<reference evidence="2 3" key="2">
    <citation type="journal article" date="2011" name="Stand. Genomic Sci.">
        <title>Complete genome sequence of Isosphaera pallida type strain (IS1B).</title>
        <authorList>
            <consortium name="US DOE Joint Genome Institute (JGI-PGF)"/>
            <person name="Goker M."/>
            <person name="Cleland D."/>
            <person name="Saunders E."/>
            <person name="Lapidus A."/>
            <person name="Nolan M."/>
            <person name="Lucas S."/>
            <person name="Hammon N."/>
            <person name="Deshpande S."/>
            <person name="Cheng J.F."/>
            <person name="Tapia R."/>
            <person name="Han C."/>
            <person name="Goodwin L."/>
            <person name="Pitluck S."/>
            <person name="Liolios K."/>
            <person name="Pagani I."/>
            <person name="Ivanova N."/>
            <person name="Mavromatis K."/>
            <person name="Pati A."/>
            <person name="Chen A."/>
            <person name="Palaniappan K."/>
            <person name="Land M."/>
            <person name="Hauser L."/>
            <person name="Chang Y.J."/>
            <person name="Jeffries C.D."/>
            <person name="Detter J.C."/>
            <person name="Beck B."/>
            <person name="Woyke T."/>
            <person name="Bristow J."/>
            <person name="Eisen J.A."/>
            <person name="Markowitz V."/>
            <person name="Hugenholtz P."/>
            <person name="Kyrpides N.C."/>
            <person name="Klenk H.P."/>
        </authorList>
    </citation>
    <scope>NUCLEOTIDE SEQUENCE [LARGE SCALE GENOMIC DNA]</scope>
    <source>
        <strain evidence="3">ATCC 43644 / DSM 9630 / IS1B</strain>
    </source>
</reference>
<dbReference type="PANTHER" id="PTHR40396:SF1">
    <property type="entry name" value="ATPASE AAA-TYPE CORE DOMAIN-CONTAINING PROTEIN"/>
    <property type="match status" value="1"/>
</dbReference>
<dbReference type="GO" id="GO:0016887">
    <property type="term" value="F:ATP hydrolysis activity"/>
    <property type="evidence" value="ECO:0007669"/>
    <property type="project" value="InterPro"/>
</dbReference>
<dbReference type="HOGENOM" id="CLU_035814_2_0_0"/>
<dbReference type="eggNOG" id="COG4637">
    <property type="taxonomic scope" value="Bacteria"/>
</dbReference>
<dbReference type="Proteomes" id="UP000008631">
    <property type="component" value="Chromosome"/>
</dbReference>
<accession>E8R1C3</accession>
<dbReference type="OrthoDB" id="9814775at2"/>
<dbReference type="InterPro" id="IPR027417">
    <property type="entry name" value="P-loop_NTPase"/>
</dbReference>
<dbReference type="Gene3D" id="3.40.50.300">
    <property type="entry name" value="P-loop containing nucleotide triphosphate hydrolases"/>
    <property type="match status" value="1"/>
</dbReference>
<dbReference type="AlphaFoldDB" id="E8R1C3"/>
<dbReference type="SUPFAM" id="SSF52540">
    <property type="entry name" value="P-loop containing nucleoside triphosphate hydrolases"/>
    <property type="match status" value="1"/>
</dbReference>
<evidence type="ECO:0000313" key="3">
    <source>
        <dbReference type="Proteomes" id="UP000008631"/>
    </source>
</evidence>
<protein>
    <submittedName>
        <fullName evidence="2">SMC domain protein</fullName>
    </submittedName>
</protein>
<organism evidence="2 3">
    <name type="scientific">Isosphaera pallida (strain ATCC 43644 / DSM 9630 / IS1B)</name>
    <dbReference type="NCBI Taxonomy" id="575540"/>
    <lineage>
        <taxon>Bacteria</taxon>
        <taxon>Pseudomonadati</taxon>
        <taxon>Planctomycetota</taxon>
        <taxon>Planctomycetia</taxon>
        <taxon>Isosphaerales</taxon>
        <taxon>Isosphaeraceae</taxon>
        <taxon>Isosphaera</taxon>
    </lineage>
</organism>
<name>E8R1C3_ISOPI</name>
<keyword evidence="3" id="KW-1185">Reference proteome</keyword>
<sequence>MLTRPTTMIHSIHVENFKSLVDCDLKLAPLTLLVGLNGEGKSSVLHLLDFLGQLMRGDIKGWLDRRKWTSGDLISKFKPNHPMIKFRLDIEVDRQRFLWSGEYDHREHACLTETVDFTDEHGEHDEIKLTDPTETEQTSRCLFPKVIFQYQGSILSQIRFDPEPDHEKLRILKPFVMAMKRVRSLDLLSPSAMRRRARESDGSIGPEGEQLSAFFHELSQETREKLEKQLSEVYGRKIKIETSVMKAGWKKLEVLETFTALNDPITIESRHVNDGLLRLLAILAELETDNTLPMFDEIENGINSELIAFLLERFRDSGKQILVTTHSPMILNHLEDDLAREGIIYMYRDDQGFSHAKKFFEIPAMAEKLKVMGPGTAFVDTDLARLRAEIEAVAVEVPEWSGS</sequence>
<dbReference type="EMBL" id="CP002353">
    <property type="protein sequence ID" value="ADV62340.1"/>
    <property type="molecule type" value="Genomic_DNA"/>
</dbReference>
<evidence type="ECO:0000313" key="2">
    <source>
        <dbReference type="EMBL" id="ADV62340.1"/>
    </source>
</evidence>
<dbReference type="InParanoid" id="E8R1C3"/>
<dbReference type="GO" id="GO:0005524">
    <property type="term" value="F:ATP binding"/>
    <property type="evidence" value="ECO:0007669"/>
    <property type="project" value="InterPro"/>
</dbReference>
<evidence type="ECO:0000259" key="1">
    <source>
        <dbReference type="Pfam" id="PF13304"/>
    </source>
</evidence>